<gene>
    <name evidence="1" type="ORF">F5147DRAFT_554472</name>
</gene>
<dbReference type="RefSeq" id="XP_041285801.1">
    <property type="nucleotide sequence ID" value="XM_041430471.1"/>
</dbReference>
<sequence length="50" mass="6004">QCWTFTRVRWWGSWAENENCNTLILYLLDELSTYKNDHSDALCLIQHEAD</sequence>
<dbReference type="Proteomes" id="UP000823399">
    <property type="component" value="Unassembled WGS sequence"/>
</dbReference>
<dbReference type="GeneID" id="64692730"/>
<name>A0A9P7ESW5_9AGAM</name>
<evidence type="ECO:0000313" key="1">
    <source>
        <dbReference type="EMBL" id="KAG2089140.1"/>
    </source>
</evidence>
<protein>
    <submittedName>
        <fullName evidence="1">Uncharacterized protein</fullName>
    </submittedName>
</protein>
<proteinExistence type="predicted"/>
<comment type="caution">
    <text evidence="1">The sequence shown here is derived from an EMBL/GenBank/DDBJ whole genome shotgun (WGS) entry which is preliminary data.</text>
</comment>
<organism evidence="1 2">
    <name type="scientific">Suillus discolor</name>
    <dbReference type="NCBI Taxonomy" id="1912936"/>
    <lineage>
        <taxon>Eukaryota</taxon>
        <taxon>Fungi</taxon>
        <taxon>Dikarya</taxon>
        <taxon>Basidiomycota</taxon>
        <taxon>Agaricomycotina</taxon>
        <taxon>Agaricomycetes</taxon>
        <taxon>Agaricomycetidae</taxon>
        <taxon>Boletales</taxon>
        <taxon>Suillineae</taxon>
        <taxon>Suillaceae</taxon>
        <taxon>Suillus</taxon>
    </lineage>
</organism>
<reference evidence="1" key="1">
    <citation type="journal article" date="2020" name="New Phytol.">
        <title>Comparative genomics reveals dynamic genome evolution in host specialist ectomycorrhizal fungi.</title>
        <authorList>
            <person name="Lofgren L.A."/>
            <person name="Nguyen N.H."/>
            <person name="Vilgalys R."/>
            <person name="Ruytinx J."/>
            <person name="Liao H.L."/>
            <person name="Branco S."/>
            <person name="Kuo A."/>
            <person name="LaButti K."/>
            <person name="Lipzen A."/>
            <person name="Andreopoulos W."/>
            <person name="Pangilinan J."/>
            <person name="Riley R."/>
            <person name="Hundley H."/>
            <person name="Na H."/>
            <person name="Barry K."/>
            <person name="Grigoriev I.V."/>
            <person name="Stajich J.E."/>
            <person name="Kennedy P.G."/>
        </authorList>
    </citation>
    <scope>NUCLEOTIDE SEQUENCE</scope>
    <source>
        <strain evidence="1">FC423</strain>
    </source>
</reference>
<keyword evidence="2" id="KW-1185">Reference proteome</keyword>
<accession>A0A9P7ESW5</accession>
<dbReference type="AlphaFoldDB" id="A0A9P7ESW5"/>
<feature type="non-terminal residue" evidence="1">
    <location>
        <position position="1"/>
    </location>
</feature>
<dbReference type="OrthoDB" id="2976553at2759"/>
<dbReference type="EMBL" id="JABBWM010000114">
    <property type="protein sequence ID" value="KAG2089140.1"/>
    <property type="molecule type" value="Genomic_DNA"/>
</dbReference>
<feature type="non-terminal residue" evidence="1">
    <location>
        <position position="50"/>
    </location>
</feature>
<evidence type="ECO:0000313" key="2">
    <source>
        <dbReference type="Proteomes" id="UP000823399"/>
    </source>
</evidence>